<evidence type="ECO:0000256" key="7">
    <source>
        <dbReference type="RuleBase" id="RU003707"/>
    </source>
</evidence>
<dbReference type="Pfam" id="PF00378">
    <property type="entry name" value="ECH_1"/>
    <property type="match status" value="1"/>
</dbReference>
<dbReference type="InterPro" id="IPR001753">
    <property type="entry name" value="Enoyl-CoA_hydra/iso"/>
</dbReference>
<gene>
    <name evidence="8" type="ORF">QRB35_31960</name>
</gene>
<comment type="catalytic activity">
    <reaction evidence="5">
        <text>a (3S)-3-hydroxyacyl-CoA = a (2E)-enoyl-CoA + H2O</text>
        <dbReference type="Rhea" id="RHEA:16105"/>
        <dbReference type="ChEBI" id="CHEBI:15377"/>
        <dbReference type="ChEBI" id="CHEBI:57318"/>
        <dbReference type="ChEBI" id="CHEBI:58856"/>
        <dbReference type="EC" id="4.2.1.17"/>
    </reaction>
</comment>
<organism evidence="8 9">
    <name type="scientific">Mycobacterium intracellulare subsp. chimaera</name>
    <dbReference type="NCBI Taxonomy" id="222805"/>
    <lineage>
        <taxon>Bacteria</taxon>
        <taxon>Bacillati</taxon>
        <taxon>Actinomycetota</taxon>
        <taxon>Actinomycetes</taxon>
        <taxon>Mycobacteriales</taxon>
        <taxon>Mycobacteriaceae</taxon>
        <taxon>Mycobacterium</taxon>
        <taxon>Mycobacterium avium complex (MAC)</taxon>
    </lineage>
</organism>
<evidence type="ECO:0000313" key="8">
    <source>
        <dbReference type="EMBL" id="MDM3930520.1"/>
    </source>
</evidence>
<sequence>MYKPIIAAVNGTCVAGGFEMLSSTDIRVAVPDARFAVMEPKRGLFAVSCP</sequence>
<dbReference type="InterPro" id="IPR045002">
    <property type="entry name" value="Ech1-like"/>
</dbReference>
<reference evidence="8 9" key="2">
    <citation type="submission" date="2023-06" db="EMBL/GenBank/DDBJ databases">
        <title>Itaconate inhibition of nontuberculous mycobacteria.</title>
        <authorList>
            <person name="Breen P."/>
            <person name="Zimbric M."/>
            <person name="Caverly L."/>
        </authorList>
    </citation>
    <scope>NUCLEOTIDE SEQUENCE [LARGE SCALE GENOMIC DNA]</scope>
    <source>
        <strain evidence="8 9">FLAC1071</strain>
    </source>
</reference>
<comment type="function">
    <text evidence="1">Could possibly oxidize fatty acids using specific components.</text>
</comment>
<dbReference type="PROSITE" id="PS00166">
    <property type="entry name" value="ENOYL_COA_HYDRATASE"/>
    <property type="match status" value="1"/>
</dbReference>
<dbReference type="SUPFAM" id="SSF52096">
    <property type="entry name" value="ClpP/crotonase"/>
    <property type="match status" value="1"/>
</dbReference>
<evidence type="ECO:0000256" key="3">
    <source>
        <dbReference type="ARBA" id="ARBA00022832"/>
    </source>
</evidence>
<evidence type="ECO:0000256" key="5">
    <source>
        <dbReference type="ARBA" id="ARBA00023709"/>
    </source>
</evidence>
<dbReference type="PANTHER" id="PTHR43149">
    <property type="entry name" value="ENOYL-COA HYDRATASE"/>
    <property type="match status" value="1"/>
</dbReference>
<evidence type="ECO:0000313" key="9">
    <source>
        <dbReference type="Proteomes" id="UP001529272"/>
    </source>
</evidence>
<accession>A0ABT7PB60</accession>
<keyword evidence="9" id="KW-1185">Reference proteome</keyword>
<name>A0ABT7PB60_MYCIT</name>
<protein>
    <submittedName>
        <fullName evidence="8">Enoyl-CoA hydratase-related protein</fullName>
    </submittedName>
</protein>
<comment type="catalytic activity">
    <reaction evidence="6">
        <text>a 4-saturated-(3S)-3-hydroxyacyl-CoA = a (3E)-enoyl-CoA + H2O</text>
        <dbReference type="Rhea" id="RHEA:20724"/>
        <dbReference type="ChEBI" id="CHEBI:15377"/>
        <dbReference type="ChEBI" id="CHEBI:58521"/>
        <dbReference type="ChEBI" id="CHEBI:137480"/>
        <dbReference type="EC" id="4.2.1.17"/>
    </reaction>
</comment>
<dbReference type="PANTHER" id="PTHR43149:SF1">
    <property type="entry name" value="DELTA(3,5)-DELTA(2,4)-DIENOYL-COA ISOMERASE, MITOCHONDRIAL"/>
    <property type="match status" value="1"/>
</dbReference>
<proteinExistence type="inferred from homology"/>
<evidence type="ECO:0000256" key="2">
    <source>
        <dbReference type="ARBA" id="ARBA00005254"/>
    </source>
</evidence>
<keyword evidence="3" id="KW-0276">Fatty acid metabolism</keyword>
<comment type="caution">
    <text evidence="8">The sequence shown here is derived from an EMBL/GenBank/DDBJ whole genome shotgun (WGS) entry which is preliminary data.</text>
</comment>
<evidence type="ECO:0000256" key="4">
    <source>
        <dbReference type="ARBA" id="ARBA00023098"/>
    </source>
</evidence>
<evidence type="ECO:0000256" key="6">
    <source>
        <dbReference type="ARBA" id="ARBA00023717"/>
    </source>
</evidence>
<comment type="similarity">
    <text evidence="2 7">Belongs to the enoyl-CoA hydratase/isomerase family.</text>
</comment>
<reference evidence="9" key="1">
    <citation type="submission" date="2023-06" db="EMBL/GenBank/DDBJ databases">
        <title>Itaconate inhibition of nontuberculous mycobacteria.</title>
        <authorList>
            <person name="Spilker T."/>
        </authorList>
    </citation>
    <scope>NUCLEOTIDE SEQUENCE [LARGE SCALE GENOMIC DNA]</scope>
    <source>
        <strain evidence="9">FLAC1071</strain>
    </source>
</reference>
<dbReference type="Gene3D" id="3.90.226.10">
    <property type="entry name" value="2-enoyl-CoA Hydratase, Chain A, domain 1"/>
    <property type="match status" value="1"/>
</dbReference>
<dbReference type="Proteomes" id="UP001529272">
    <property type="component" value="Unassembled WGS sequence"/>
</dbReference>
<dbReference type="InterPro" id="IPR018376">
    <property type="entry name" value="Enoyl-CoA_hyd/isom_CS"/>
</dbReference>
<dbReference type="InterPro" id="IPR029045">
    <property type="entry name" value="ClpP/crotonase-like_dom_sf"/>
</dbReference>
<dbReference type="RefSeq" id="WP_007168480.1">
    <property type="nucleotide sequence ID" value="NZ_CAAHFK010000106.1"/>
</dbReference>
<evidence type="ECO:0000256" key="1">
    <source>
        <dbReference type="ARBA" id="ARBA00002994"/>
    </source>
</evidence>
<keyword evidence="4" id="KW-0443">Lipid metabolism</keyword>
<dbReference type="EMBL" id="JASZZX010000098">
    <property type="protein sequence ID" value="MDM3930520.1"/>
    <property type="molecule type" value="Genomic_DNA"/>
</dbReference>